<reference evidence="1" key="2">
    <citation type="journal article" date="2015" name="Data Brief">
        <title>Shoot transcriptome of the giant reed, Arundo donax.</title>
        <authorList>
            <person name="Barrero R.A."/>
            <person name="Guerrero F.D."/>
            <person name="Moolhuijzen P."/>
            <person name="Goolsby J.A."/>
            <person name="Tidwell J."/>
            <person name="Bellgard S.E."/>
            <person name="Bellgard M.I."/>
        </authorList>
    </citation>
    <scope>NUCLEOTIDE SEQUENCE</scope>
    <source>
        <tissue evidence="1">Shoot tissue taken approximately 20 cm above the soil surface</tissue>
    </source>
</reference>
<protein>
    <submittedName>
        <fullName evidence="1">Uncharacterized protein</fullName>
    </submittedName>
</protein>
<proteinExistence type="predicted"/>
<sequence length="36" mass="4033">MNLIRLQFLESSFSSFQAQTPAPSVTVLHQPAPYLL</sequence>
<reference evidence="1" key="1">
    <citation type="submission" date="2014-09" db="EMBL/GenBank/DDBJ databases">
        <authorList>
            <person name="Magalhaes I.L.F."/>
            <person name="Oliveira U."/>
            <person name="Santos F.R."/>
            <person name="Vidigal T.H.D.A."/>
            <person name="Brescovit A.D."/>
            <person name="Santos A.J."/>
        </authorList>
    </citation>
    <scope>NUCLEOTIDE SEQUENCE</scope>
    <source>
        <tissue evidence="1">Shoot tissue taken approximately 20 cm above the soil surface</tissue>
    </source>
</reference>
<accession>A0A0A9I8S6</accession>
<evidence type="ECO:0000313" key="1">
    <source>
        <dbReference type="EMBL" id="JAE20288.1"/>
    </source>
</evidence>
<dbReference type="AlphaFoldDB" id="A0A0A9I8S6"/>
<dbReference type="EMBL" id="GBRH01177608">
    <property type="protein sequence ID" value="JAE20288.1"/>
    <property type="molecule type" value="Transcribed_RNA"/>
</dbReference>
<name>A0A0A9I8S6_ARUDO</name>
<organism evidence="1">
    <name type="scientific">Arundo donax</name>
    <name type="common">Giant reed</name>
    <name type="synonym">Donax arundinaceus</name>
    <dbReference type="NCBI Taxonomy" id="35708"/>
    <lineage>
        <taxon>Eukaryota</taxon>
        <taxon>Viridiplantae</taxon>
        <taxon>Streptophyta</taxon>
        <taxon>Embryophyta</taxon>
        <taxon>Tracheophyta</taxon>
        <taxon>Spermatophyta</taxon>
        <taxon>Magnoliopsida</taxon>
        <taxon>Liliopsida</taxon>
        <taxon>Poales</taxon>
        <taxon>Poaceae</taxon>
        <taxon>PACMAD clade</taxon>
        <taxon>Arundinoideae</taxon>
        <taxon>Arundineae</taxon>
        <taxon>Arundo</taxon>
    </lineage>
</organism>